<organism evidence="2 3">
    <name type="scientific">Daphnia magna</name>
    <dbReference type="NCBI Taxonomy" id="35525"/>
    <lineage>
        <taxon>Eukaryota</taxon>
        <taxon>Metazoa</taxon>
        <taxon>Ecdysozoa</taxon>
        <taxon>Arthropoda</taxon>
        <taxon>Crustacea</taxon>
        <taxon>Branchiopoda</taxon>
        <taxon>Diplostraca</taxon>
        <taxon>Cladocera</taxon>
        <taxon>Anomopoda</taxon>
        <taxon>Daphniidae</taxon>
        <taxon>Daphnia</taxon>
    </lineage>
</organism>
<reference evidence="2 3" key="1">
    <citation type="submission" date="2016-03" db="EMBL/GenBank/DDBJ databases">
        <title>EvidentialGene: Evidence-directed Construction of Genes on Genomes.</title>
        <authorList>
            <person name="Gilbert D.G."/>
            <person name="Choi J.-H."/>
            <person name="Mockaitis K."/>
            <person name="Colbourne J."/>
            <person name="Pfrender M."/>
        </authorList>
    </citation>
    <scope>NUCLEOTIDE SEQUENCE [LARGE SCALE GENOMIC DNA]</scope>
    <source>
        <strain evidence="2 3">Xinb3</strain>
        <tissue evidence="2">Complete organism</tissue>
    </source>
</reference>
<accession>A0A164IA76</accession>
<dbReference type="EMBL" id="LRGB01007735">
    <property type="protein sequence ID" value="KZS01052.1"/>
    <property type="molecule type" value="Genomic_DNA"/>
</dbReference>
<dbReference type="Proteomes" id="UP000076858">
    <property type="component" value="Unassembled WGS sequence"/>
</dbReference>
<proteinExistence type="predicted"/>
<comment type="caution">
    <text evidence="2">The sequence shown here is derived from an EMBL/GenBank/DDBJ whole genome shotgun (WGS) entry which is preliminary data.</text>
</comment>
<sequence length="232" mass="26431">RRGLHRRHRRPAPGHRLCHRFGRQARARPVHRHHCRLPDLGPGRLQRADRRAGRRLHRRDLRHRATLRPGQSAGRHHVGWLLADRARRPAAGRLGALHPGEHRDRLHQRHCRADRPVPAERLPGPAHCPHAGRFLQPAAADRPAHRRHPLGRALAGRRLRGRGQPLAQDLCHGPREPQHPRTAAALDVAAARHRDRLGRCHRAVLRLAAAAGNHRQPLRRHSPDLAQLRLAR</sequence>
<protein>
    <submittedName>
        <fullName evidence="2">Sodium-independent sulfate anion transporter-like protein</fullName>
    </submittedName>
</protein>
<keyword evidence="3" id="KW-1185">Reference proteome</keyword>
<evidence type="ECO:0000313" key="3">
    <source>
        <dbReference type="Proteomes" id="UP000076858"/>
    </source>
</evidence>
<name>A0A164IA76_9CRUS</name>
<evidence type="ECO:0000313" key="2">
    <source>
        <dbReference type="EMBL" id="KZS01052.1"/>
    </source>
</evidence>
<gene>
    <name evidence="2" type="ORF">APZ42_002406</name>
</gene>
<evidence type="ECO:0000256" key="1">
    <source>
        <dbReference type="SAM" id="MobiDB-lite"/>
    </source>
</evidence>
<feature type="non-terminal residue" evidence="2">
    <location>
        <position position="232"/>
    </location>
</feature>
<feature type="non-terminal residue" evidence="2">
    <location>
        <position position="1"/>
    </location>
</feature>
<feature type="region of interest" description="Disordered" evidence="1">
    <location>
        <begin position="213"/>
        <end position="232"/>
    </location>
</feature>
<dbReference type="AlphaFoldDB" id="A0A164IA76"/>